<accession>A0A397G4Y1</accession>
<keyword evidence="3" id="KW-1185">Reference proteome</keyword>
<dbReference type="Proteomes" id="UP000266861">
    <property type="component" value="Unassembled WGS sequence"/>
</dbReference>
<comment type="caution">
    <text evidence="2">The sequence shown here is derived from an EMBL/GenBank/DDBJ whole genome shotgun (WGS) entry which is preliminary data.</text>
</comment>
<name>A0A397G4Y1_9GLOM</name>
<dbReference type="AlphaFoldDB" id="A0A397G4Y1"/>
<protein>
    <submittedName>
        <fullName evidence="2">Uncharacterized protein</fullName>
    </submittedName>
</protein>
<proteinExistence type="predicted"/>
<organism evidence="2 3">
    <name type="scientific">Diversispora epigaea</name>
    <dbReference type="NCBI Taxonomy" id="1348612"/>
    <lineage>
        <taxon>Eukaryota</taxon>
        <taxon>Fungi</taxon>
        <taxon>Fungi incertae sedis</taxon>
        <taxon>Mucoromycota</taxon>
        <taxon>Glomeromycotina</taxon>
        <taxon>Glomeromycetes</taxon>
        <taxon>Diversisporales</taxon>
        <taxon>Diversisporaceae</taxon>
        <taxon>Diversispora</taxon>
    </lineage>
</organism>
<evidence type="ECO:0000313" key="3">
    <source>
        <dbReference type="Proteomes" id="UP000266861"/>
    </source>
</evidence>
<evidence type="ECO:0000256" key="1">
    <source>
        <dbReference type="SAM" id="MobiDB-lite"/>
    </source>
</evidence>
<dbReference type="EMBL" id="PQFF01000576">
    <property type="protein sequence ID" value="RHZ44396.1"/>
    <property type="molecule type" value="Genomic_DNA"/>
</dbReference>
<evidence type="ECO:0000313" key="2">
    <source>
        <dbReference type="EMBL" id="RHZ44396.1"/>
    </source>
</evidence>
<reference evidence="2 3" key="1">
    <citation type="submission" date="2018-08" db="EMBL/GenBank/DDBJ databases">
        <title>Genome and evolution of the arbuscular mycorrhizal fungus Diversispora epigaea (formerly Glomus versiforme) and its bacterial endosymbionts.</title>
        <authorList>
            <person name="Sun X."/>
            <person name="Fei Z."/>
            <person name="Harrison M."/>
        </authorList>
    </citation>
    <scope>NUCLEOTIDE SEQUENCE [LARGE SCALE GENOMIC DNA]</scope>
    <source>
        <strain evidence="2 3">IT104</strain>
    </source>
</reference>
<gene>
    <name evidence="2" type="ORF">Glove_734g10</name>
</gene>
<sequence length="114" mass="12483">MQSPPKNSDSSRKSQPSNQSNETSDAEASSLRETNLRNTSEVLFMQLLVSQPCEFTSEEKNNSVMYGMHGQSLIGGAKILPIVAGAGKSLVNNEYQTSSIIKLGIFDIYYMDSI</sequence>
<feature type="region of interest" description="Disordered" evidence="1">
    <location>
        <begin position="1"/>
        <end position="32"/>
    </location>
</feature>